<dbReference type="CDD" id="cd00303">
    <property type="entry name" value="retropepsin_like"/>
    <property type="match status" value="1"/>
</dbReference>
<dbReference type="InterPro" id="IPR036875">
    <property type="entry name" value="Znf_CCHC_sf"/>
</dbReference>
<evidence type="ECO:0000256" key="1">
    <source>
        <dbReference type="ARBA" id="ARBA00022679"/>
    </source>
</evidence>
<dbReference type="Proteomes" id="UP000887567">
    <property type="component" value="Unplaced"/>
</dbReference>
<sequence length="674" mass="75173">MFLSLQFNQQNSIDKVLRPERFNADPSSAGASKSWIHWCRTFENFLAVLTEEDLDKFGVLTNFISPTVFEYVEGCTDYKSAIEALQNIYVKPTNEIYARHLLATRRQQAGESLDEYLQSLKTLSKECNFKPVTATEYRDEYIRDAFISGIQSNQIHQRLLENKTLHLKTMFDQARALDSAMRSSESYFAPQPITTAAAAPEIVSQNQSNQSQNQSTLAATDPLCFFCGNSRHPRSKCPAKDATCNKCQKKGHFTKVCRGKASTKPNEVSAALWSPTLAIVHVGTPSALKRSTATVVVNKDWRVQALFDSGSSESFIHPSLVEVAAISVNPAVSQVSMATSSLSTKTQGSCSVTINYQGQTYKDVHLSVMPELCSDLILGLDFQSQHDSVTFKYGGTKPPLSVCTLTTLNIEPPSAFANLTADCHPIATKSRQYCKDDLTFIENEVDRLLKEGIIEPSQSPWRAQVAIDYSQTINRFTQLDAFPLPRISNIVNEIAQFKIFSTLNLLSAYHQISERRTLYIDNITIRGRDQDDHDTNLRAFQEAAEKANLKFNDSKSVFSTQRLPLLGYVIENGCISPDPERLRPLLELPLPQNSKSLNRCLGLFSYYSQWVPNFSDRIKSITSCKSFPLSSEAERAFEGIKSTIAKAAVWAIDESVPFDVETDASDVAIAATRN</sequence>
<keyword evidence="7" id="KW-1185">Reference proteome</keyword>
<proteinExistence type="predicted"/>
<evidence type="ECO:0000259" key="5">
    <source>
        <dbReference type="SMART" id="SM00343"/>
    </source>
</evidence>
<dbReference type="InterPro" id="IPR050951">
    <property type="entry name" value="Retrovirus_Pol_polyprotein"/>
</dbReference>
<dbReference type="InterPro" id="IPR021109">
    <property type="entry name" value="Peptidase_aspartic_dom_sf"/>
</dbReference>
<dbReference type="Gene3D" id="4.10.60.10">
    <property type="entry name" value="Zinc finger, CCHC-type"/>
    <property type="match status" value="1"/>
</dbReference>
<dbReference type="GO" id="GO:0004519">
    <property type="term" value="F:endonuclease activity"/>
    <property type="evidence" value="ECO:0007669"/>
    <property type="project" value="UniProtKB-KW"/>
</dbReference>
<dbReference type="InterPro" id="IPR043502">
    <property type="entry name" value="DNA/RNA_pol_sf"/>
</dbReference>
<keyword evidence="2" id="KW-0548">Nucleotidyltransferase</keyword>
<dbReference type="Pfam" id="PF13650">
    <property type="entry name" value="Asp_protease_2"/>
    <property type="match status" value="1"/>
</dbReference>
<dbReference type="InterPro" id="IPR043128">
    <property type="entry name" value="Rev_trsase/Diguanyl_cyclase"/>
</dbReference>
<dbReference type="SMART" id="SM00343">
    <property type="entry name" value="ZnF_C2HC"/>
    <property type="match status" value="2"/>
</dbReference>
<dbReference type="Gene3D" id="3.30.70.270">
    <property type="match status" value="2"/>
</dbReference>
<dbReference type="SUPFAM" id="SSF56672">
    <property type="entry name" value="DNA/RNA polymerases"/>
    <property type="match status" value="1"/>
</dbReference>
<keyword evidence="4" id="KW-0255">Endonuclease</keyword>
<dbReference type="GO" id="GO:0008270">
    <property type="term" value="F:zinc ion binding"/>
    <property type="evidence" value="ECO:0007669"/>
    <property type="project" value="InterPro"/>
</dbReference>
<dbReference type="RefSeq" id="XP_020901303.1">
    <property type="nucleotide sequence ID" value="XM_021045644.1"/>
</dbReference>
<dbReference type="OrthoDB" id="5984676at2759"/>
<feature type="domain" description="CCHC-type" evidence="5">
    <location>
        <begin position="223"/>
        <end position="239"/>
    </location>
</feature>
<dbReference type="SUPFAM" id="SSF57756">
    <property type="entry name" value="Retrovirus zinc finger-like domains"/>
    <property type="match status" value="1"/>
</dbReference>
<dbReference type="EnsemblMetazoa" id="XM_021045644.1">
    <property type="protein sequence ID" value="XP_020901303.1"/>
    <property type="gene ID" value="LOC110239892"/>
</dbReference>
<evidence type="ECO:0000313" key="6">
    <source>
        <dbReference type="EnsemblMetazoa" id="XP_020901303.1"/>
    </source>
</evidence>
<feature type="domain" description="CCHC-type" evidence="5">
    <location>
        <begin position="243"/>
        <end position="259"/>
    </location>
</feature>
<dbReference type="AlphaFoldDB" id="A0A913XA56"/>
<protein>
    <recommendedName>
        <fullName evidence="5">CCHC-type domain-containing protein</fullName>
    </recommendedName>
</protein>
<dbReference type="Gene3D" id="3.10.10.10">
    <property type="entry name" value="HIV Type 1 Reverse Transcriptase, subunit A, domain 1"/>
    <property type="match status" value="1"/>
</dbReference>
<dbReference type="GO" id="GO:0003676">
    <property type="term" value="F:nucleic acid binding"/>
    <property type="evidence" value="ECO:0007669"/>
    <property type="project" value="InterPro"/>
</dbReference>
<dbReference type="PANTHER" id="PTHR37984:SF5">
    <property type="entry name" value="PROTEIN NYNRIN-LIKE"/>
    <property type="match status" value="1"/>
</dbReference>
<dbReference type="GO" id="GO:0016779">
    <property type="term" value="F:nucleotidyltransferase activity"/>
    <property type="evidence" value="ECO:0007669"/>
    <property type="project" value="UniProtKB-KW"/>
</dbReference>
<dbReference type="KEGG" id="epa:110239892"/>
<dbReference type="SUPFAM" id="SSF50630">
    <property type="entry name" value="Acid proteases"/>
    <property type="match status" value="1"/>
</dbReference>
<keyword evidence="3" id="KW-0540">Nuclease</keyword>
<dbReference type="CDD" id="cd01647">
    <property type="entry name" value="RT_LTR"/>
    <property type="match status" value="1"/>
</dbReference>
<reference evidence="6" key="1">
    <citation type="submission" date="2022-11" db="UniProtKB">
        <authorList>
            <consortium name="EnsemblMetazoa"/>
        </authorList>
    </citation>
    <scope>IDENTIFICATION</scope>
</reference>
<evidence type="ECO:0000256" key="4">
    <source>
        <dbReference type="ARBA" id="ARBA00022759"/>
    </source>
</evidence>
<evidence type="ECO:0000256" key="3">
    <source>
        <dbReference type="ARBA" id="ARBA00022722"/>
    </source>
</evidence>
<name>A0A913XA56_EXADI</name>
<evidence type="ECO:0000313" key="7">
    <source>
        <dbReference type="Proteomes" id="UP000887567"/>
    </source>
</evidence>
<keyword evidence="1" id="KW-0808">Transferase</keyword>
<dbReference type="InterPro" id="IPR001878">
    <property type="entry name" value="Znf_CCHC"/>
</dbReference>
<accession>A0A913XA56</accession>
<evidence type="ECO:0000256" key="2">
    <source>
        <dbReference type="ARBA" id="ARBA00022695"/>
    </source>
</evidence>
<keyword evidence="4" id="KW-0378">Hydrolase</keyword>
<dbReference type="OMA" id="TEYRDEY"/>
<dbReference type="Gene3D" id="2.40.70.10">
    <property type="entry name" value="Acid Proteases"/>
    <property type="match status" value="1"/>
</dbReference>
<dbReference type="PANTHER" id="PTHR37984">
    <property type="entry name" value="PROTEIN CBG26694"/>
    <property type="match status" value="1"/>
</dbReference>
<organism evidence="6 7">
    <name type="scientific">Exaiptasia diaphana</name>
    <name type="common">Tropical sea anemone</name>
    <name type="synonym">Aiptasia pulchella</name>
    <dbReference type="NCBI Taxonomy" id="2652724"/>
    <lineage>
        <taxon>Eukaryota</taxon>
        <taxon>Metazoa</taxon>
        <taxon>Cnidaria</taxon>
        <taxon>Anthozoa</taxon>
        <taxon>Hexacorallia</taxon>
        <taxon>Actiniaria</taxon>
        <taxon>Aiptasiidae</taxon>
        <taxon>Exaiptasia</taxon>
    </lineage>
</organism>
<dbReference type="GeneID" id="110239892"/>